<keyword evidence="1" id="KW-0812">Transmembrane</keyword>
<feature type="transmembrane region" description="Helical" evidence="1">
    <location>
        <begin position="205"/>
        <end position="227"/>
    </location>
</feature>
<keyword evidence="4" id="KW-1185">Reference proteome</keyword>
<keyword evidence="1" id="KW-1133">Transmembrane helix</keyword>
<protein>
    <recommendedName>
        <fullName evidence="2">DUF6534 domain-containing protein</fullName>
    </recommendedName>
</protein>
<dbReference type="Pfam" id="PF20152">
    <property type="entry name" value="DUF6534"/>
    <property type="match status" value="1"/>
</dbReference>
<name>A0A5M3M7H7_CONPW</name>
<feature type="transmembrane region" description="Helical" evidence="1">
    <location>
        <begin position="20"/>
        <end position="38"/>
    </location>
</feature>
<feature type="transmembrane region" description="Helical" evidence="1">
    <location>
        <begin position="233"/>
        <end position="254"/>
    </location>
</feature>
<proteinExistence type="predicted"/>
<dbReference type="RefSeq" id="XP_007774824.1">
    <property type="nucleotide sequence ID" value="XM_007776634.1"/>
</dbReference>
<reference evidence="4" key="1">
    <citation type="journal article" date="2012" name="Science">
        <title>The Paleozoic origin of enzymatic lignin decomposition reconstructed from 31 fungal genomes.</title>
        <authorList>
            <person name="Floudas D."/>
            <person name="Binder M."/>
            <person name="Riley R."/>
            <person name="Barry K."/>
            <person name="Blanchette R.A."/>
            <person name="Henrissat B."/>
            <person name="Martinez A.T."/>
            <person name="Otillar R."/>
            <person name="Spatafora J.W."/>
            <person name="Yadav J.S."/>
            <person name="Aerts A."/>
            <person name="Benoit I."/>
            <person name="Boyd A."/>
            <person name="Carlson A."/>
            <person name="Copeland A."/>
            <person name="Coutinho P.M."/>
            <person name="de Vries R.P."/>
            <person name="Ferreira P."/>
            <person name="Findley K."/>
            <person name="Foster B."/>
            <person name="Gaskell J."/>
            <person name="Glotzer D."/>
            <person name="Gorecki P."/>
            <person name="Heitman J."/>
            <person name="Hesse C."/>
            <person name="Hori C."/>
            <person name="Igarashi K."/>
            <person name="Jurgens J.A."/>
            <person name="Kallen N."/>
            <person name="Kersten P."/>
            <person name="Kohler A."/>
            <person name="Kuees U."/>
            <person name="Kumar T.K.A."/>
            <person name="Kuo A."/>
            <person name="LaButti K."/>
            <person name="Larrondo L.F."/>
            <person name="Lindquist E."/>
            <person name="Ling A."/>
            <person name="Lombard V."/>
            <person name="Lucas S."/>
            <person name="Lundell T."/>
            <person name="Martin R."/>
            <person name="McLaughlin D.J."/>
            <person name="Morgenstern I."/>
            <person name="Morin E."/>
            <person name="Murat C."/>
            <person name="Nagy L.G."/>
            <person name="Nolan M."/>
            <person name="Ohm R.A."/>
            <person name="Patyshakuliyeva A."/>
            <person name="Rokas A."/>
            <person name="Ruiz-Duenas F.J."/>
            <person name="Sabat G."/>
            <person name="Salamov A."/>
            <person name="Samejima M."/>
            <person name="Schmutz J."/>
            <person name="Slot J.C."/>
            <person name="St John F."/>
            <person name="Stenlid J."/>
            <person name="Sun H."/>
            <person name="Sun S."/>
            <person name="Syed K."/>
            <person name="Tsang A."/>
            <person name="Wiebenga A."/>
            <person name="Young D."/>
            <person name="Pisabarro A."/>
            <person name="Eastwood D.C."/>
            <person name="Martin F."/>
            <person name="Cullen D."/>
            <person name="Grigoriev I.V."/>
            <person name="Hibbett D.S."/>
        </authorList>
    </citation>
    <scope>NUCLEOTIDE SEQUENCE [LARGE SCALE GENOMIC DNA]</scope>
    <source>
        <strain evidence="4">RWD-64-598 SS2</strain>
    </source>
</reference>
<organism evidence="3 4">
    <name type="scientific">Coniophora puteana (strain RWD-64-598)</name>
    <name type="common">Brown rot fungus</name>
    <dbReference type="NCBI Taxonomy" id="741705"/>
    <lineage>
        <taxon>Eukaryota</taxon>
        <taxon>Fungi</taxon>
        <taxon>Dikarya</taxon>
        <taxon>Basidiomycota</taxon>
        <taxon>Agaricomycotina</taxon>
        <taxon>Agaricomycetes</taxon>
        <taxon>Agaricomycetidae</taxon>
        <taxon>Boletales</taxon>
        <taxon>Coniophorineae</taxon>
        <taxon>Coniophoraceae</taxon>
        <taxon>Coniophora</taxon>
    </lineage>
</organism>
<sequence>MAAEYPPGIYHALSTYTFGYQLNWWLFGILTVQVYLYHTAKFRDRFFIQFLVYGSFLLETAQTAITSRDSYYQLVLSYGDPDMLTEAYLTWLTMPVTVGIISMIAQIFYAYRIYILCHIRLLAVFIVVLALTQGVTAIVAGVIVVTANSSDVASNTTNDVVPVTIWLTISAACDVTIFSAMTWILSTRRSSVTSANSNMMINRIIVLTVETGLASAACAICVLILFVSFKQDIYYALPAVMLSKIYSNSLLVLLNNRRNSIDHETVITDSSGTHHRSAASRSSGAVRSTSVPLGNVSVVEVSF</sequence>
<dbReference type="OrthoDB" id="2688788at2759"/>
<feature type="transmembrane region" description="Helical" evidence="1">
    <location>
        <begin position="50"/>
        <end position="68"/>
    </location>
</feature>
<feature type="transmembrane region" description="Helical" evidence="1">
    <location>
        <begin position="165"/>
        <end position="185"/>
    </location>
</feature>
<accession>A0A5M3M7H7</accession>
<dbReference type="AlphaFoldDB" id="A0A5M3M7H7"/>
<evidence type="ECO:0000313" key="4">
    <source>
        <dbReference type="Proteomes" id="UP000053558"/>
    </source>
</evidence>
<dbReference type="OMA" id="AHRIHIV"/>
<dbReference type="EMBL" id="JH711590">
    <property type="protein sequence ID" value="EIW74740.1"/>
    <property type="molecule type" value="Genomic_DNA"/>
</dbReference>
<dbReference type="Proteomes" id="UP000053558">
    <property type="component" value="Unassembled WGS sequence"/>
</dbReference>
<feature type="transmembrane region" description="Helical" evidence="1">
    <location>
        <begin position="88"/>
        <end position="109"/>
    </location>
</feature>
<evidence type="ECO:0000256" key="1">
    <source>
        <dbReference type="SAM" id="Phobius"/>
    </source>
</evidence>
<evidence type="ECO:0000259" key="2">
    <source>
        <dbReference type="Pfam" id="PF20152"/>
    </source>
</evidence>
<dbReference type="KEGG" id="cput:CONPUDRAFT_159523"/>
<comment type="caution">
    <text evidence="3">The sequence shown here is derived from an EMBL/GenBank/DDBJ whole genome shotgun (WGS) entry which is preliminary data.</text>
</comment>
<gene>
    <name evidence="3" type="ORF">CONPUDRAFT_159523</name>
</gene>
<feature type="transmembrane region" description="Helical" evidence="1">
    <location>
        <begin position="121"/>
        <end position="145"/>
    </location>
</feature>
<keyword evidence="1" id="KW-0472">Membrane</keyword>
<dbReference type="PANTHER" id="PTHR40465">
    <property type="entry name" value="CHROMOSOME 1, WHOLE GENOME SHOTGUN SEQUENCE"/>
    <property type="match status" value="1"/>
</dbReference>
<dbReference type="PANTHER" id="PTHR40465:SF1">
    <property type="entry name" value="DUF6534 DOMAIN-CONTAINING PROTEIN"/>
    <property type="match status" value="1"/>
</dbReference>
<feature type="domain" description="DUF6534" evidence="2">
    <location>
        <begin position="170"/>
        <end position="258"/>
    </location>
</feature>
<dbReference type="InterPro" id="IPR045339">
    <property type="entry name" value="DUF6534"/>
</dbReference>
<dbReference type="GeneID" id="19204120"/>
<evidence type="ECO:0000313" key="3">
    <source>
        <dbReference type="EMBL" id="EIW74740.1"/>
    </source>
</evidence>